<gene>
    <name evidence="2" type="ORF">A4U43_C02F19560</name>
</gene>
<dbReference type="Gramene" id="ONK78512">
    <property type="protein sequence ID" value="ONK78512"/>
    <property type="gene ID" value="A4U43_C02F19560"/>
</dbReference>
<keyword evidence="3" id="KW-1185">Reference proteome</keyword>
<reference evidence="3" key="1">
    <citation type="journal article" date="2017" name="Nat. Commun.">
        <title>The asparagus genome sheds light on the origin and evolution of a young Y chromosome.</title>
        <authorList>
            <person name="Harkess A."/>
            <person name="Zhou J."/>
            <person name="Xu C."/>
            <person name="Bowers J.E."/>
            <person name="Van der Hulst R."/>
            <person name="Ayyampalayam S."/>
            <person name="Mercati F."/>
            <person name="Riccardi P."/>
            <person name="McKain M.R."/>
            <person name="Kakrana A."/>
            <person name="Tang H."/>
            <person name="Ray J."/>
            <person name="Groenendijk J."/>
            <person name="Arikit S."/>
            <person name="Mathioni S.M."/>
            <person name="Nakano M."/>
            <person name="Shan H."/>
            <person name="Telgmann-Rauber A."/>
            <person name="Kanno A."/>
            <person name="Yue Z."/>
            <person name="Chen H."/>
            <person name="Li W."/>
            <person name="Chen Y."/>
            <person name="Xu X."/>
            <person name="Zhang Y."/>
            <person name="Luo S."/>
            <person name="Chen H."/>
            <person name="Gao J."/>
            <person name="Mao Z."/>
            <person name="Pires J.C."/>
            <person name="Luo M."/>
            <person name="Kudrna D."/>
            <person name="Wing R.A."/>
            <person name="Meyers B.C."/>
            <person name="Yi K."/>
            <person name="Kong H."/>
            <person name="Lavrijsen P."/>
            <person name="Sunseri F."/>
            <person name="Falavigna A."/>
            <person name="Ye Y."/>
            <person name="Leebens-Mack J.H."/>
            <person name="Chen G."/>
        </authorList>
    </citation>
    <scope>NUCLEOTIDE SEQUENCE [LARGE SCALE GENOMIC DNA]</scope>
    <source>
        <strain evidence="3">cv. DH0086</strain>
    </source>
</reference>
<dbReference type="InterPro" id="IPR057823">
    <property type="entry name" value="WWE_RCD1"/>
</dbReference>
<dbReference type="InterPro" id="IPR044964">
    <property type="entry name" value="RCD1/SRO1-5"/>
</dbReference>
<proteinExistence type="predicted"/>
<sequence>MNDHQLTTISDISQLYRENHANFERSGVPSRILFFEKSSSNSGAWEDFPTENIDHFKRYFSLEVPTFHLNFKKKSCLVDLNRMIVIDLMARSERSIAWIDEKGRCFFPKRSVDFSCCDHEDCSLSSQMHEDKCLSKINNECCVPDLNEEPLEEK</sequence>
<dbReference type="AlphaFoldDB" id="A0A5P1FK77"/>
<feature type="domain" description="RCD1 WWE" evidence="1">
    <location>
        <begin position="23"/>
        <end position="107"/>
    </location>
</feature>
<dbReference type="PANTHER" id="PTHR32263">
    <property type="entry name" value="INACTIVE POLY [ADP-RIBOSE] POLYMERASE SRO4-RELATED"/>
    <property type="match status" value="1"/>
</dbReference>
<protein>
    <recommendedName>
        <fullName evidence="1">RCD1 WWE domain-containing protein</fullName>
    </recommendedName>
</protein>
<name>A0A5P1FK77_ASPOF</name>
<organism evidence="2 3">
    <name type="scientific">Asparagus officinalis</name>
    <name type="common">Garden asparagus</name>
    <dbReference type="NCBI Taxonomy" id="4686"/>
    <lineage>
        <taxon>Eukaryota</taxon>
        <taxon>Viridiplantae</taxon>
        <taxon>Streptophyta</taxon>
        <taxon>Embryophyta</taxon>
        <taxon>Tracheophyta</taxon>
        <taxon>Spermatophyta</taxon>
        <taxon>Magnoliopsida</taxon>
        <taxon>Liliopsida</taxon>
        <taxon>Asparagales</taxon>
        <taxon>Asparagaceae</taxon>
        <taxon>Asparagoideae</taxon>
        <taxon>Asparagus</taxon>
    </lineage>
</organism>
<dbReference type="Proteomes" id="UP000243459">
    <property type="component" value="Chromosome 2"/>
</dbReference>
<dbReference type="PANTHER" id="PTHR32263:SF12">
    <property type="entry name" value="INACTIVE POLY [ADP-RIBOSE] POLYMERASE SRO4-RELATED"/>
    <property type="match status" value="1"/>
</dbReference>
<evidence type="ECO:0000313" key="3">
    <source>
        <dbReference type="Proteomes" id="UP000243459"/>
    </source>
</evidence>
<evidence type="ECO:0000259" key="1">
    <source>
        <dbReference type="Pfam" id="PF23467"/>
    </source>
</evidence>
<evidence type="ECO:0000313" key="2">
    <source>
        <dbReference type="EMBL" id="ONK78512.1"/>
    </source>
</evidence>
<accession>A0A5P1FK77</accession>
<dbReference type="EMBL" id="CM007382">
    <property type="protein sequence ID" value="ONK78512.1"/>
    <property type="molecule type" value="Genomic_DNA"/>
</dbReference>
<dbReference type="Pfam" id="PF23467">
    <property type="entry name" value="WWE_5"/>
    <property type="match status" value="1"/>
</dbReference>